<proteinExistence type="predicted"/>
<gene>
    <name evidence="1" type="ORF">PR048_021319</name>
</gene>
<sequence>MTGCGRRRPDIANKASGGYDSACVITDCFYTSRAGAVNHMFLSWLNSTVAARSSGTALKTFQPGYDSELTQPVGLFYLQRVDSKNYDRRQHEPATYLGCNSYSKEKSAAWLDATLRIPHEPLNYPTIATTHVLTGYGVLSAGKSSDVMMEQLRNARAREMGEPRENPPTSGIVQHVSHISVIVVEHEKSRATRRGQVFPSTFARYVQFTRSPRDQGHIPGPFTSCPCRLARSWDLPPRASRKYKAGLGRAHLTSCAIPNLFACRDIKGPAYRLAAANSKHEIPHGATVAERLARSPPTKANRAQYPAESPNFRKWELCRTMPLVGAFSRGSPVSLAPQFRRHSIFTSITLIGSRDLAIKSRHAYKRHSAFHQQMY</sequence>
<evidence type="ECO:0000313" key="1">
    <source>
        <dbReference type="EMBL" id="KAJ8876871.1"/>
    </source>
</evidence>
<evidence type="ECO:0000313" key="2">
    <source>
        <dbReference type="Proteomes" id="UP001159363"/>
    </source>
</evidence>
<dbReference type="Proteomes" id="UP001159363">
    <property type="component" value="Chromosome 7"/>
</dbReference>
<reference evidence="1 2" key="1">
    <citation type="submission" date="2023-02" db="EMBL/GenBank/DDBJ databases">
        <title>LHISI_Scaffold_Assembly.</title>
        <authorList>
            <person name="Stuart O.P."/>
            <person name="Cleave R."/>
            <person name="Magrath M.J.L."/>
            <person name="Mikheyev A.S."/>
        </authorList>
    </citation>
    <scope>NUCLEOTIDE SEQUENCE [LARGE SCALE GENOMIC DNA]</scope>
    <source>
        <strain evidence="1">Daus_M_001</strain>
        <tissue evidence="1">Leg muscle</tissue>
    </source>
</reference>
<accession>A0ABQ9GXW1</accession>
<protein>
    <submittedName>
        <fullName evidence="1">Uncharacterized protein</fullName>
    </submittedName>
</protein>
<keyword evidence="2" id="KW-1185">Reference proteome</keyword>
<dbReference type="EMBL" id="JARBHB010000008">
    <property type="protein sequence ID" value="KAJ8876871.1"/>
    <property type="molecule type" value="Genomic_DNA"/>
</dbReference>
<comment type="caution">
    <text evidence="1">The sequence shown here is derived from an EMBL/GenBank/DDBJ whole genome shotgun (WGS) entry which is preliminary data.</text>
</comment>
<organism evidence="1 2">
    <name type="scientific">Dryococelus australis</name>
    <dbReference type="NCBI Taxonomy" id="614101"/>
    <lineage>
        <taxon>Eukaryota</taxon>
        <taxon>Metazoa</taxon>
        <taxon>Ecdysozoa</taxon>
        <taxon>Arthropoda</taxon>
        <taxon>Hexapoda</taxon>
        <taxon>Insecta</taxon>
        <taxon>Pterygota</taxon>
        <taxon>Neoptera</taxon>
        <taxon>Polyneoptera</taxon>
        <taxon>Phasmatodea</taxon>
        <taxon>Verophasmatodea</taxon>
        <taxon>Anareolatae</taxon>
        <taxon>Phasmatidae</taxon>
        <taxon>Eurycanthinae</taxon>
        <taxon>Dryococelus</taxon>
    </lineage>
</organism>
<name>A0ABQ9GXW1_9NEOP</name>